<dbReference type="EMBL" id="FNJR01000004">
    <property type="protein sequence ID" value="SDP45633.1"/>
    <property type="molecule type" value="Genomic_DNA"/>
</dbReference>
<dbReference type="Proteomes" id="UP000199497">
    <property type="component" value="Unassembled WGS sequence"/>
</dbReference>
<dbReference type="InterPro" id="IPR010852">
    <property type="entry name" value="ABATE"/>
</dbReference>
<dbReference type="STRING" id="405564.SAMN04487905_104188"/>
<dbReference type="InterPro" id="IPR021005">
    <property type="entry name" value="Znf_CGNR"/>
</dbReference>
<dbReference type="PANTHER" id="PTHR35525">
    <property type="entry name" value="BLL6575 PROTEIN"/>
    <property type="match status" value="1"/>
</dbReference>
<reference evidence="3" key="1">
    <citation type="submission" date="2016-10" db="EMBL/GenBank/DDBJ databases">
        <authorList>
            <person name="Varghese N."/>
            <person name="Submissions S."/>
        </authorList>
    </citation>
    <scope>NUCLEOTIDE SEQUENCE [LARGE SCALE GENOMIC DNA]</scope>
    <source>
        <strain evidence="3">DSM 46732</strain>
    </source>
</reference>
<accession>A0A1H0SV64</accession>
<keyword evidence="3" id="KW-1185">Reference proteome</keyword>
<proteinExistence type="predicted"/>
<dbReference type="InterPro" id="IPR023286">
    <property type="entry name" value="ABATE_dom_sf"/>
</dbReference>
<dbReference type="OrthoDB" id="3531194at2"/>
<dbReference type="AlphaFoldDB" id="A0A1H0SV64"/>
<dbReference type="PANTHER" id="PTHR35525:SF3">
    <property type="entry name" value="BLL6575 PROTEIN"/>
    <property type="match status" value="1"/>
</dbReference>
<gene>
    <name evidence="2" type="ORF">SAMN04487905_104188</name>
</gene>
<protein>
    <submittedName>
        <fullName evidence="2">Conserved protein containing a Zn-ribbon-like motif, possibly RNA-binding</fullName>
    </submittedName>
</protein>
<dbReference type="Gene3D" id="1.10.3300.10">
    <property type="entry name" value="Jann2411-like domain"/>
    <property type="match status" value="1"/>
</dbReference>
<dbReference type="Pfam" id="PF11706">
    <property type="entry name" value="zf-CGNR"/>
    <property type="match status" value="1"/>
</dbReference>
<organism evidence="2 3">
    <name type="scientific">Actinopolyspora xinjiangensis</name>
    <dbReference type="NCBI Taxonomy" id="405564"/>
    <lineage>
        <taxon>Bacteria</taxon>
        <taxon>Bacillati</taxon>
        <taxon>Actinomycetota</taxon>
        <taxon>Actinomycetes</taxon>
        <taxon>Actinopolysporales</taxon>
        <taxon>Actinopolysporaceae</taxon>
        <taxon>Actinopolyspora</taxon>
    </lineage>
</organism>
<sequence length="170" mass="18538">MHNADYTESALRLANADLTGPETLSTALRDAPWWSERISESDMAVLRDVAATIRRALAAATAGDTPTVKAATNELLSSYPPLPWLSDHGSEWHIHVADVDAGPAREIAAVASWGLAQGIVRHGTERWGKCAAPHCENYFLDTSANRTKQFCSTRCANRVNVAAFRARHRS</sequence>
<evidence type="ECO:0000259" key="1">
    <source>
        <dbReference type="Pfam" id="PF11706"/>
    </source>
</evidence>
<evidence type="ECO:0000313" key="2">
    <source>
        <dbReference type="EMBL" id="SDP45633.1"/>
    </source>
</evidence>
<dbReference type="SUPFAM" id="SSF160904">
    <property type="entry name" value="Jann2411-like"/>
    <property type="match status" value="1"/>
</dbReference>
<name>A0A1H0SV64_9ACTN</name>
<evidence type="ECO:0000313" key="3">
    <source>
        <dbReference type="Proteomes" id="UP000199497"/>
    </source>
</evidence>
<feature type="domain" description="Zinc finger CGNR" evidence="1">
    <location>
        <begin position="126"/>
        <end position="168"/>
    </location>
</feature>
<dbReference type="RefSeq" id="WP_092600174.1">
    <property type="nucleotide sequence ID" value="NZ_FNJR01000004.1"/>
</dbReference>